<reference evidence="2 3" key="1">
    <citation type="submission" date="2017-06" db="EMBL/GenBank/DDBJ databases">
        <title>Comparative genomic analysis of Ambrosia Fusariam Clade fungi.</title>
        <authorList>
            <person name="Stajich J.E."/>
            <person name="Carrillo J."/>
            <person name="Kijimoto T."/>
            <person name="Eskalen A."/>
            <person name="O'Donnell K."/>
            <person name="Kasson M."/>
        </authorList>
    </citation>
    <scope>NUCLEOTIDE SEQUENCE [LARGE SCALE GENOMIC DNA]</scope>
    <source>
        <strain evidence="2 3">NRRL62579</strain>
    </source>
</reference>
<feature type="region of interest" description="Disordered" evidence="1">
    <location>
        <begin position="1"/>
        <end position="63"/>
    </location>
</feature>
<sequence>MKSKRSTRRDASRSSDRDNPRPRKAARTNEPESSTNKSNTDETSVPSPVNAPTTPVPSSDMQDVMKMLNDLVEKEREYMKSSIESFREEHRRNMAAIREEWQRDKVALQQEWRRDMTDILKRQDALVAAMKALTAATTSQSQAAEDLSSQMAATTDAIHAVSQRHQALEDSIKSSGNSSTQPNVQQHHEEAAEADNDATRDGASLQPSKEEDERFPVIKNGEIIIKVPDGWEPPMEAPPPGPKKTRISVRGSKISRHPLMGCDPPPCKSAYERALELYGKRKDDTKNGP</sequence>
<feature type="region of interest" description="Disordered" evidence="1">
    <location>
        <begin position="135"/>
        <end position="247"/>
    </location>
</feature>
<comment type="caution">
    <text evidence="2">The sequence shown here is derived from an EMBL/GenBank/DDBJ whole genome shotgun (WGS) entry which is preliminary data.</text>
</comment>
<proteinExistence type="predicted"/>
<keyword evidence="3" id="KW-1185">Reference proteome</keyword>
<gene>
    <name evidence="2" type="ORF">CEP52_016795</name>
</gene>
<organism evidence="2 3">
    <name type="scientific">Fusarium oligoseptatum</name>
    <dbReference type="NCBI Taxonomy" id="2604345"/>
    <lineage>
        <taxon>Eukaryota</taxon>
        <taxon>Fungi</taxon>
        <taxon>Dikarya</taxon>
        <taxon>Ascomycota</taxon>
        <taxon>Pezizomycotina</taxon>
        <taxon>Sordariomycetes</taxon>
        <taxon>Hypocreomycetidae</taxon>
        <taxon>Hypocreales</taxon>
        <taxon>Nectriaceae</taxon>
        <taxon>Fusarium</taxon>
        <taxon>Fusarium solani species complex</taxon>
    </lineage>
</organism>
<dbReference type="Proteomes" id="UP000287144">
    <property type="component" value="Unassembled WGS sequence"/>
</dbReference>
<dbReference type="EMBL" id="NKCK01000390">
    <property type="protein sequence ID" value="RSL83120.1"/>
    <property type="molecule type" value="Genomic_DNA"/>
</dbReference>
<dbReference type="AlphaFoldDB" id="A0A428RZY3"/>
<feature type="compositionally biased region" description="Polar residues" evidence="1">
    <location>
        <begin position="31"/>
        <end position="61"/>
    </location>
</feature>
<evidence type="ECO:0000313" key="3">
    <source>
        <dbReference type="Proteomes" id="UP000287144"/>
    </source>
</evidence>
<evidence type="ECO:0000256" key="1">
    <source>
        <dbReference type="SAM" id="MobiDB-lite"/>
    </source>
</evidence>
<evidence type="ECO:0000313" key="2">
    <source>
        <dbReference type="EMBL" id="RSL83120.1"/>
    </source>
</evidence>
<feature type="compositionally biased region" description="Polar residues" evidence="1">
    <location>
        <begin position="173"/>
        <end position="185"/>
    </location>
</feature>
<feature type="compositionally biased region" description="Low complexity" evidence="1">
    <location>
        <begin position="135"/>
        <end position="144"/>
    </location>
</feature>
<feature type="compositionally biased region" description="Basic and acidic residues" evidence="1">
    <location>
        <begin position="8"/>
        <end position="21"/>
    </location>
</feature>
<accession>A0A428RZY3</accession>
<name>A0A428RZY3_9HYPO</name>
<protein>
    <submittedName>
        <fullName evidence="2">Uncharacterized protein</fullName>
    </submittedName>
</protein>